<comment type="caution">
    <text evidence="4">The sequence shown here is derived from an EMBL/GenBank/DDBJ whole genome shotgun (WGS) entry which is preliminary data.</text>
</comment>
<feature type="domain" description="DUF4349" evidence="3">
    <location>
        <begin position="126"/>
        <end position="346"/>
    </location>
</feature>
<protein>
    <submittedName>
        <fullName evidence="4">DUF4349 domain-containing protein</fullName>
    </submittedName>
</protein>
<dbReference type="Pfam" id="PF14257">
    <property type="entry name" value="DUF4349"/>
    <property type="match status" value="1"/>
</dbReference>
<keyword evidence="2" id="KW-0472">Membrane</keyword>
<keyword evidence="5" id="KW-1185">Reference proteome</keyword>
<evidence type="ECO:0000259" key="3">
    <source>
        <dbReference type="Pfam" id="PF14257"/>
    </source>
</evidence>
<dbReference type="RefSeq" id="WP_344068829.1">
    <property type="nucleotide sequence ID" value="NZ_BAAAPL010000001.1"/>
</dbReference>
<feature type="transmembrane region" description="Helical" evidence="2">
    <location>
        <begin position="331"/>
        <end position="352"/>
    </location>
</feature>
<proteinExistence type="predicted"/>
<keyword evidence="2" id="KW-0812">Transmembrane</keyword>
<evidence type="ECO:0000256" key="1">
    <source>
        <dbReference type="SAM" id="Coils"/>
    </source>
</evidence>
<feature type="coiled-coil region" evidence="1">
    <location>
        <begin position="255"/>
        <end position="282"/>
    </location>
</feature>
<sequence>MNTPNTPEQDAPFPELPEFTAERVDAVEAAVLDAIEQDRALALRRAVRRGRLWMGGAAAAAVVAVAAIIAPSVTAGLSGSSGDFSAASTGVAETEITAIDGSAGAADSSGLAEPDLASGSLDDVSREVVANAWASLIVDDIRGAADEIATAATEKGGYVESLSLGTGVPIPVDVMSENASTTAITTGWISVRIPADQLTDAVAELSVLGEITSSSIDRYDVTDQVIDLTARVDAAQASVDRLLELVAHADNVSDLIAAESALAERQATLESYQQQLESVQSQVAMSSLSVSLSTTAENVDADPAGFWDGIVAGWNGLIATLNGVVLGVGFLLPWIAVVAVLGAIVWGVVALIRRARS</sequence>
<dbReference type="InterPro" id="IPR025645">
    <property type="entry name" value="DUF4349"/>
</dbReference>
<evidence type="ECO:0000256" key="2">
    <source>
        <dbReference type="SAM" id="Phobius"/>
    </source>
</evidence>
<gene>
    <name evidence="4" type="ORF">GCM10009808_05140</name>
</gene>
<evidence type="ECO:0000313" key="5">
    <source>
        <dbReference type="Proteomes" id="UP001501690"/>
    </source>
</evidence>
<dbReference type="Proteomes" id="UP001501690">
    <property type="component" value="Unassembled WGS sequence"/>
</dbReference>
<accession>A0ABN2HP66</accession>
<keyword evidence="1" id="KW-0175">Coiled coil</keyword>
<evidence type="ECO:0000313" key="4">
    <source>
        <dbReference type="EMBL" id="GAA1691132.1"/>
    </source>
</evidence>
<feature type="transmembrane region" description="Helical" evidence="2">
    <location>
        <begin position="52"/>
        <end position="70"/>
    </location>
</feature>
<name>A0ABN2HP66_9MICO</name>
<keyword evidence="2" id="KW-1133">Transmembrane helix</keyword>
<organism evidence="4 5">
    <name type="scientific">Microbacterium sediminicola</name>
    <dbReference type="NCBI Taxonomy" id="415210"/>
    <lineage>
        <taxon>Bacteria</taxon>
        <taxon>Bacillati</taxon>
        <taxon>Actinomycetota</taxon>
        <taxon>Actinomycetes</taxon>
        <taxon>Micrococcales</taxon>
        <taxon>Microbacteriaceae</taxon>
        <taxon>Microbacterium</taxon>
    </lineage>
</organism>
<dbReference type="EMBL" id="BAAAPL010000001">
    <property type="protein sequence ID" value="GAA1691132.1"/>
    <property type="molecule type" value="Genomic_DNA"/>
</dbReference>
<reference evidence="4 5" key="1">
    <citation type="journal article" date="2019" name="Int. J. Syst. Evol. Microbiol.">
        <title>The Global Catalogue of Microorganisms (GCM) 10K type strain sequencing project: providing services to taxonomists for standard genome sequencing and annotation.</title>
        <authorList>
            <consortium name="The Broad Institute Genomics Platform"/>
            <consortium name="The Broad Institute Genome Sequencing Center for Infectious Disease"/>
            <person name="Wu L."/>
            <person name="Ma J."/>
        </authorList>
    </citation>
    <scope>NUCLEOTIDE SEQUENCE [LARGE SCALE GENOMIC DNA]</scope>
    <source>
        <strain evidence="4 5">JCM 15577</strain>
    </source>
</reference>